<dbReference type="Proteomes" id="UP000054632">
    <property type="component" value="Unassembled WGS sequence"/>
</dbReference>
<dbReference type="Proteomes" id="UP000054805">
    <property type="component" value="Unassembled WGS sequence"/>
</dbReference>
<accession>A0A0V1ESU4</accession>
<evidence type="ECO:0000313" key="5">
    <source>
        <dbReference type="Proteomes" id="UP000054805"/>
    </source>
</evidence>
<reference evidence="4 5" key="1">
    <citation type="submission" date="2015-01" db="EMBL/GenBank/DDBJ databases">
        <title>Evolution of Trichinella species and genotypes.</title>
        <authorList>
            <person name="Korhonen P.K."/>
            <person name="Edoardo P."/>
            <person name="Giuseppe L.R."/>
            <person name="Gasser R.B."/>
        </authorList>
    </citation>
    <scope>NUCLEOTIDE SEQUENCE [LARGE SCALE GENOMIC DNA]</scope>
    <source>
        <strain evidence="1">ISS13</strain>
        <strain evidence="3">ISS176</strain>
        <strain evidence="2">ISS588</strain>
    </source>
</reference>
<gene>
    <name evidence="1" type="ORF">T4A_6862</name>
    <name evidence="2" type="ORF">T4B_15007</name>
    <name evidence="3" type="ORF">T4C_9063</name>
</gene>
<dbReference type="Proteomes" id="UP000054826">
    <property type="component" value="Unassembled WGS sequence"/>
</dbReference>
<keyword evidence="5" id="KW-1185">Reference proteome</keyword>
<evidence type="ECO:0000313" key="4">
    <source>
        <dbReference type="Proteomes" id="UP000054632"/>
    </source>
</evidence>
<dbReference type="EMBL" id="JYDV01000156">
    <property type="protein sequence ID" value="KRZ28208.1"/>
    <property type="molecule type" value="Genomic_DNA"/>
</dbReference>
<comment type="caution">
    <text evidence="1">The sequence shown here is derived from an EMBL/GenBank/DDBJ whole genome shotgun (WGS) entry which is preliminary data.</text>
</comment>
<evidence type="ECO:0000313" key="3">
    <source>
        <dbReference type="EMBL" id="KRZ28208.1"/>
    </source>
</evidence>
<dbReference type="EMBL" id="JYDS01000259">
    <property type="protein sequence ID" value="KRZ19941.1"/>
    <property type="molecule type" value="Genomic_DNA"/>
</dbReference>
<proteinExistence type="predicted"/>
<sequence length="149" mass="17235">MSNVHQLLTVSSSKLCTGLLNTSLSASVFTVRITLLRSPTIWFKFWWWHPPRDFLLSTKSELDPTKVELWLLSSYSHTKMFCFCYLFSRRTSHLVFIYSEAPQFSQKSTWASEAVSNSFSTSFLNEVRAIVIRSWVVLPNNELSQLLTT</sequence>
<organism evidence="1 4">
    <name type="scientific">Trichinella pseudospiralis</name>
    <name type="common">Parasitic roundworm</name>
    <dbReference type="NCBI Taxonomy" id="6337"/>
    <lineage>
        <taxon>Eukaryota</taxon>
        <taxon>Metazoa</taxon>
        <taxon>Ecdysozoa</taxon>
        <taxon>Nematoda</taxon>
        <taxon>Enoplea</taxon>
        <taxon>Dorylaimia</taxon>
        <taxon>Trichinellida</taxon>
        <taxon>Trichinellidae</taxon>
        <taxon>Trichinella</taxon>
    </lineage>
</organism>
<dbReference type="AlphaFoldDB" id="A0A0V1ESU4"/>
<evidence type="ECO:0000313" key="1">
    <source>
        <dbReference type="EMBL" id="KRY76777.1"/>
    </source>
</evidence>
<name>A0A0V1ESU4_TRIPS</name>
<dbReference type="EMBL" id="JYDR01000010">
    <property type="protein sequence ID" value="KRY76777.1"/>
    <property type="molecule type" value="Genomic_DNA"/>
</dbReference>
<protein>
    <submittedName>
        <fullName evidence="1">Uncharacterized protein</fullName>
    </submittedName>
</protein>
<evidence type="ECO:0000313" key="2">
    <source>
        <dbReference type="EMBL" id="KRZ19941.1"/>
    </source>
</evidence>